<dbReference type="Pfam" id="PF00168">
    <property type="entry name" value="C2"/>
    <property type="match status" value="1"/>
</dbReference>
<evidence type="ECO:0000313" key="2">
    <source>
        <dbReference type="EMBL" id="KAA6404401.1"/>
    </source>
</evidence>
<dbReference type="PROSITE" id="PS50004">
    <property type="entry name" value="C2"/>
    <property type="match status" value="1"/>
</dbReference>
<name>A0A5J4XAS5_9EUKA</name>
<gene>
    <name evidence="2" type="ORF">EZS28_000060</name>
</gene>
<protein>
    <recommendedName>
        <fullName evidence="1">C2 domain-containing protein</fullName>
    </recommendedName>
</protein>
<evidence type="ECO:0000313" key="3">
    <source>
        <dbReference type="Proteomes" id="UP000324800"/>
    </source>
</evidence>
<organism evidence="2 3">
    <name type="scientific">Streblomastix strix</name>
    <dbReference type="NCBI Taxonomy" id="222440"/>
    <lineage>
        <taxon>Eukaryota</taxon>
        <taxon>Metamonada</taxon>
        <taxon>Preaxostyla</taxon>
        <taxon>Oxymonadida</taxon>
        <taxon>Streblomastigidae</taxon>
        <taxon>Streblomastix</taxon>
    </lineage>
</organism>
<dbReference type="AlphaFoldDB" id="A0A5J4XAS5"/>
<dbReference type="Gene3D" id="2.60.40.150">
    <property type="entry name" value="C2 domain"/>
    <property type="match status" value="1"/>
</dbReference>
<sequence>MEPSIDKVVEAIIKADKIGSVKRNENYMKNLVLQKLMLHNGWIAPQSKSSSSSLSSDEHDDNDTVQEEEAIVTTTTQPTNDDIKQFKFLIKNSQILIFKLFDMLNSNCLRLKISLIQNFKIEDGSCKWNICAELWKIRGFKINNQLQQHDCYGKDEKIVSTKIRLQDLATGPVQLERIEIQKHKKRILEKKVELSFNCHFQELCEFALQLYDQHSENLISLQNERIYDSFLIVQFISEGLEMNIKTVQQVKFDVQACTLFPELMQFSLFTFAAQSRSVGRVSGYIDILSLLKLHQSRDKVQVKPYYRYLYIKVKECTEIIAADTTGYSDVFVVVDLDDSCQMSFDKPENLNSVFNENLYIPVRMGGTSVSKSLLQKKGNILLSNFYQVEVQNEYLGSTEIQLSKTESTNEFSDPIGVNSLAKVYIQSKRLLLTSCGQPSFQGSKIFVSCFCLPNFPSQLHLNPPPAQNP</sequence>
<comment type="caution">
    <text evidence="2">The sequence shown here is derived from an EMBL/GenBank/DDBJ whole genome shotgun (WGS) entry which is preliminary data.</text>
</comment>
<accession>A0A5J4XAS5</accession>
<dbReference type="InterPro" id="IPR035892">
    <property type="entry name" value="C2_domain_sf"/>
</dbReference>
<dbReference type="SUPFAM" id="SSF49562">
    <property type="entry name" value="C2 domain (Calcium/lipid-binding domain, CaLB)"/>
    <property type="match status" value="1"/>
</dbReference>
<dbReference type="InterPro" id="IPR000008">
    <property type="entry name" value="C2_dom"/>
</dbReference>
<feature type="domain" description="C2" evidence="1">
    <location>
        <begin position="289"/>
        <end position="415"/>
    </location>
</feature>
<proteinExistence type="predicted"/>
<reference evidence="2 3" key="1">
    <citation type="submission" date="2019-03" db="EMBL/GenBank/DDBJ databases">
        <title>Single cell metagenomics reveals metabolic interactions within the superorganism composed of flagellate Streblomastix strix and complex community of Bacteroidetes bacteria on its surface.</title>
        <authorList>
            <person name="Treitli S.C."/>
            <person name="Kolisko M."/>
            <person name="Husnik F."/>
            <person name="Keeling P."/>
            <person name="Hampl V."/>
        </authorList>
    </citation>
    <scope>NUCLEOTIDE SEQUENCE [LARGE SCALE GENOMIC DNA]</scope>
    <source>
        <strain evidence="2">ST1C</strain>
    </source>
</reference>
<evidence type="ECO:0000259" key="1">
    <source>
        <dbReference type="PROSITE" id="PS50004"/>
    </source>
</evidence>
<dbReference type="OrthoDB" id="1029639at2759"/>
<dbReference type="EMBL" id="SNRW01000004">
    <property type="protein sequence ID" value="KAA6404401.1"/>
    <property type="molecule type" value="Genomic_DNA"/>
</dbReference>
<dbReference type="Proteomes" id="UP000324800">
    <property type="component" value="Unassembled WGS sequence"/>
</dbReference>